<evidence type="ECO:0000313" key="6">
    <source>
        <dbReference type="EMBL" id="SPQ95644.1"/>
    </source>
</evidence>
<feature type="coiled-coil region" evidence="2">
    <location>
        <begin position="665"/>
        <end position="735"/>
    </location>
</feature>
<name>A0A0G4J7Z1_PLABS</name>
<dbReference type="SMART" id="SM00320">
    <property type="entry name" value="WD40"/>
    <property type="match status" value="5"/>
</dbReference>
<evidence type="ECO:0000313" key="7">
    <source>
        <dbReference type="Proteomes" id="UP000039324"/>
    </source>
</evidence>
<dbReference type="InterPro" id="IPR015943">
    <property type="entry name" value="WD40/YVTN_repeat-like_dom_sf"/>
</dbReference>
<evidence type="ECO:0000313" key="8">
    <source>
        <dbReference type="Proteomes" id="UP000290189"/>
    </source>
</evidence>
<reference evidence="5 7" key="1">
    <citation type="submission" date="2015-02" db="EMBL/GenBank/DDBJ databases">
        <authorList>
            <person name="Chooi Y.-H."/>
        </authorList>
    </citation>
    <scope>NUCLEOTIDE SEQUENCE [LARGE SCALE GENOMIC DNA]</scope>
    <source>
        <strain evidence="5">E3</strain>
    </source>
</reference>
<proteinExistence type="predicted"/>
<dbReference type="PROSITE" id="PS50082">
    <property type="entry name" value="WD_REPEATS_2"/>
    <property type="match status" value="3"/>
</dbReference>
<accession>A0A0G4J7Z1</accession>
<keyword evidence="6" id="KW-0496">Mitochondrion</keyword>
<feature type="region of interest" description="Disordered" evidence="3">
    <location>
        <begin position="1161"/>
        <end position="1181"/>
    </location>
</feature>
<sequence length="1181" mass="133081">MTTPGPLLSLRHVFGLASDASSNMHYLDESVFLYPAGGQVVVYNAESRSQRFIHTPEAASAMAVASGENGISALAVSPKDHKFVAVAERGEHATVSVYNVHTLKKVRTSLSSSDCASKQFVYVAFSSDQRFLLTQGGAPDYTLVNWLWEKARPLQMAKLATGVNVRITVAMFQPSDPSTVVVAGTNLVKVLHCEQNEFKQTPVVLKAKKDAIEFQCMTWDGDRCLIGADNGEVYVVEGVEHRRTYCTPKEANSIHAIAMYAKGFVVGCDDGLVHFFERIDDKSGHAADTSDATASEREWYRPLKTFRIASSVSRVIAIDVSPSGETMVCTLDNAQAYIMNLSQVDILKTDDVTFELLANEFHSGAITGLDICTRKPLIATSSFDGTIRIWNYEDNTGVVSKNFEEPPLSIAFHPSGLQVVVGFADRLTLMSVLMDEVKPYKDLPLKDCRECAFSNGGQYFAVVSGTTISVYLTYTAENIVNLRGHTGKIRSIAWNADDTGLVSGGMNGTIIEWDLRSGSRIQEFEQKNCTFTSVAITNDRHLYAVGNDSVVREIVQGAVKAAIDLNIVMTRVAVKSSGTPRLLFVGASTGAVRVFKLPLTNTFQSFSIHSGAITSLKMSPDETTLFAAGEDGTISVIEIRDGRDGLTLKRDKRELPWAEEVLVSKVDLEERMAMMKELAEKVDELTLHNEYQTRLKEMNYQEQIRALNEKYNNELKAEKQKLQMLMEEKEALDTRYHQKLADLRARDETAVKELGVMQEKRIRAEKERYRELQAMFTGQQQRREKELADRQKAFALELQELEDDYQAQIEAVRVNAQKIEKEKLAIIEEFEETKGIVEKDADQEIDELKDSYDAKLAAEKKMTLSLAGNNGVLKAKFAKMQSRIKKQKEQIEAMVEDERKLYEVIRGLEKDIEGYEKEISERGSTIADKDKRINDLRKKNQELEKFKFVLDYKIRELNRQIQPRELEIERKKKQLDEMDGEVRKYRADYEDLTLKVKELKLRLAGLTTELDQQVASNKEKRNEVREFAREMRALAGGSGKELKKKVVALFHAYNGEKVATDAVPGSNAHNEHQRQRVYLERMIDSMKHKQEKDAQLHKLAKSKSIQETVSLVAEINELRRDIDYCEQQMQQVAPGDLQKQVRAQETELAALQTQLRQLLNVSMGTPSAPMDEFTPRPDPVQ</sequence>
<dbReference type="InterPro" id="IPR036322">
    <property type="entry name" value="WD40_repeat_dom_sf"/>
</dbReference>
<dbReference type="Pfam" id="PF00400">
    <property type="entry name" value="WD40"/>
    <property type="match status" value="3"/>
</dbReference>
<feature type="repeat" description="WD" evidence="1">
    <location>
        <begin position="359"/>
        <end position="400"/>
    </location>
</feature>
<evidence type="ECO:0000256" key="3">
    <source>
        <dbReference type="SAM" id="MobiDB-lite"/>
    </source>
</evidence>
<feature type="domain" description="Cfap43 N-terminal" evidence="4">
    <location>
        <begin position="22"/>
        <end position="281"/>
    </location>
</feature>
<reference evidence="6 8" key="2">
    <citation type="submission" date="2018-03" db="EMBL/GenBank/DDBJ databases">
        <authorList>
            <person name="Fogelqvist J."/>
        </authorList>
    </citation>
    <scope>NUCLEOTIDE SEQUENCE [LARGE SCALE GENOMIC DNA]</scope>
</reference>
<dbReference type="PROSITE" id="PS50294">
    <property type="entry name" value="WD_REPEATS_REGION"/>
    <property type="match status" value="2"/>
</dbReference>
<dbReference type="OMA" id="SYTEYHC"/>
<dbReference type="Proteomes" id="UP000290189">
    <property type="component" value="Unassembled WGS sequence"/>
</dbReference>
<dbReference type="PANTHER" id="PTHR32215">
    <property type="entry name" value="CILIA- AND FLAGELLA-ASSOCIATED PROTEIN 57"/>
    <property type="match status" value="1"/>
</dbReference>
<dbReference type="SUPFAM" id="SSF50998">
    <property type="entry name" value="Quinoprotein alcohol dehydrogenase-like"/>
    <property type="match status" value="1"/>
</dbReference>
<dbReference type="Gene3D" id="2.130.10.10">
    <property type="entry name" value="YVTN repeat-like/Quinoprotein amine dehydrogenase"/>
    <property type="match status" value="3"/>
</dbReference>
<gene>
    <name evidence="5" type="ORF">PBRA_003171</name>
    <name evidence="6" type="ORF">PLBR_LOCUS2859</name>
</gene>
<dbReference type="EMBL" id="CDSF01000144">
    <property type="protein sequence ID" value="CEP03411.1"/>
    <property type="molecule type" value="Genomic_DNA"/>
</dbReference>
<evidence type="ECO:0000313" key="5">
    <source>
        <dbReference type="EMBL" id="CEP03411.1"/>
    </source>
</evidence>
<keyword evidence="1" id="KW-0853">WD repeat</keyword>
<feature type="repeat" description="WD" evidence="1">
    <location>
        <begin position="606"/>
        <end position="647"/>
    </location>
</feature>
<keyword evidence="2" id="KW-0175">Coiled coil</keyword>
<dbReference type="Gene3D" id="1.10.287.1490">
    <property type="match status" value="1"/>
</dbReference>
<dbReference type="PANTHER" id="PTHR32215:SF0">
    <property type="entry name" value="CILIA- AND FLAGELLA-ASSOCIATED PROTEIN 57"/>
    <property type="match status" value="1"/>
</dbReference>
<evidence type="ECO:0000256" key="1">
    <source>
        <dbReference type="PROSITE-ProRule" id="PRU00221"/>
    </source>
</evidence>
<dbReference type="Proteomes" id="UP000039324">
    <property type="component" value="Unassembled WGS sequence"/>
</dbReference>
<dbReference type="InterPro" id="IPR011047">
    <property type="entry name" value="Quinoprotein_ADH-like_sf"/>
</dbReference>
<organism evidence="5 7">
    <name type="scientific">Plasmodiophora brassicae</name>
    <name type="common">Clubroot disease agent</name>
    <dbReference type="NCBI Taxonomy" id="37360"/>
    <lineage>
        <taxon>Eukaryota</taxon>
        <taxon>Sar</taxon>
        <taxon>Rhizaria</taxon>
        <taxon>Endomyxa</taxon>
        <taxon>Phytomyxea</taxon>
        <taxon>Plasmodiophorida</taxon>
        <taxon>Plasmodiophoridae</taxon>
        <taxon>Plasmodiophora</taxon>
    </lineage>
</organism>
<dbReference type="OrthoDB" id="10251741at2759"/>
<dbReference type="InterPro" id="IPR052993">
    <property type="entry name" value="CFA-57"/>
</dbReference>
<evidence type="ECO:0000259" key="4">
    <source>
        <dbReference type="Pfam" id="PF23185"/>
    </source>
</evidence>
<keyword evidence="7" id="KW-1185">Reference proteome</keyword>
<dbReference type="EMBL" id="OVEO01000004">
    <property type="protein sequence ID" value="SPQ95644.1"/>
    <property type="molecule type" value="Genomic_DNA"/>
</dbReference>
<geneLocation type="mitochondrion" evidence="6"/>
<dbReference type="AlphaFoldDB" id="A0A0G4J7Z1"/>
<dbReference type="SUPFAM" id="SSF50978">
    <property type="entry name" value="WD40 repeat-like"/>
    <property type="match status" value="1"/>
</dbReference>
<evidence type="ECO:0000256" key="2">
    <source>
        <dbReference type="SAM" id="Coils"/>
    </source>
</evidence>
<feature type="repeat" description="WD" evidence="1">
    <location>
        <begin position="482"/>
        <end position="523"/>
    </location>
</feature>
<dbReference type="STRING" id="37360.A0A0G4J7Z1"/>
<dbReference type="InterPro" id="IPR056296">
    <property type="entry name" value="Cfap43_N"/>
</dbReference>
<protein>
    <recommendedName>
        <fullName evidence="4">Cfap43 N-terminal domain-containing protein</fullName>
    </recommendedName>
</protein>
<dbReference type="InterPro" id="IPR001680">
    <property type="entry name" value="WD40_rpt"/>
</dbReference>
<feature type="coiled-coil region" evidence="2">
    <location>
        <begin position="784"/>
        <end position="822"/>
    </location>
</feature>
<feature type="coiled-coil region" evidence="2">
    <location>
        <begin position="877"/>
        <end position="1009"/>
    </location>
</feature>
<dbReference type="Pfam" id="PF23185">
    <property type="entry name" value="CFAP43_N"/>
    <property type="match status" value="1"/>
</dbReference>